<sequence length="96" mass="10645">MSNRTDPDARKKAVALKYEGKGAPRVVAKGQGLIAQQIIELARQAGVPVQHDEALLALLSQIELDQEIPRELYEAVAQLLAFVYRIKQDTHSPKNN</sequence>
<dbReference type="PANTHER" id="PTHR30531">
    <property type="entry name" value="FLAGELLAR BIOSYNTHETIC PROTEIN FLHB"/>
    <property type="match status" value="1"/>
</dbReference>
<dbReference type="Pfam" id="PF01312">
    <property type="entry name" value="Bac_export_2"/>
    <property type="match status" value="1"/>
</dbReference>
<evidence type="ECO:0000313" key="5">
    <source>
        <dbReference type="EMBL" id="SIN90822.1"/>
    </source>
</evidence>
<comment type="similarity">
    <text evidence="1">Belongs to the type III secretion exporter family.</text>
</comment>
<dbReference type="SUPFAM" id="SSF160544">
    <property type="entry name" value="EscU C-terminal domain-like"/>
    <property type="match status" value="1"/>
</dbReference>
<evidence type="ECO:0000313" key="6">
    <source>
        <dbReference type="Proteomes" id="UP000198461"/>
    </source>
</evidence>
<dbReference type="InterPro" id="IPR029025">
    <property type="entry name" value="T3SS_substrate_exporter_C"/>
</dbReference>
<keyword evidence="5" id="KW-0282">Flagellum</keyword>
<protein>
    <recommendedName>
        <fullName evidence="2">Flagellar biosynthetic protein FlhB</fullName>
    </recommendedName>
</protein>
<accession>A0A1N6F6A2</accession>
<keyword evidence="3" id="KW-1006">Bacterial flagellum protein export</keyword>
<dbReference type="EMBL" id="FSRE01000002">
    <property type="protein sequence ID" value="SIN90822.1"/>
    <property type="molecule type" value="Genomic_DNA"/>
</dbReference>
<dbReference type="Proteomes" id="UP000198461">
    <property type="component" value="Unassembled WGS sequence"/>
</dbReference>
<dbReference type="GO" id="GO:0005886">
    <property type="term" value="C:plasma membrane"/>
    <property type="evidence" value="ECO:0007669"/>
    <property type="project" value="TreeGrafter"/>
</dbReference>
<dbReference type="AlphaFoldDB" id="A0A1N6F6A2"/>
<dbReference type="RefSeq" id="WP_074201221.1">
    <property type="nucleotide sequence ID" value="NZ_FSRE01000002.1"/>
</dbReference>
<keyword evidence="3" id="KW-0653">Protein transport</keyword>
<dbReference type="InterPro" id="IPR006135">
    <property type="entry name" value="T3SS_substrate_exporter"/>
</dbReference>
<reference evidence="5 6" key="1">
    <citation type="submission" date="2016-11" db="EMBL/GenBank/DDBJ databases">
        <authorList>
            <person name="Jaros S."/>
            <person name="Januszkiewicz K."/>
            <person name="Wedrychowicz H."/>
        </authorList>
    </citation>
    <scope>NUCLEOTIDE SEQUENCE [LARGE SCALE GENOMIC DNA]</scope>
    <source>
        <strain evidence="5 6">DSM 17737</strain>
    </source>
</reference>
<dbReference type="STRING" id="364032.SAMN05443662_0940"/>
<name>A0A1N6F6A2_9GAMM</name>
<dbReference type="Gene3D" id="3.40.1690.10">
    <property type="entry name" value="secretion proteins EscU"/>
    <property type="match status" value="1"/>
</dbReference>
<dbReference type="GO" id="GO:0009306">
    <property type="term" value="P:protein secretion"/>
    <property type="evidence" value="ECO:0007669"/>
    <property type="project" value="InterPro"/>
</dbReference>
<dbReference type="PANTHER" id="PTHR30531:SF12">
    <property type="entry name" value="FLAGELLAR BIOSYNTHETIC PROTEIN FLHB"/>
    <property type="match status" value="1"/>
</dbReference>
<evidence type="ECO:0000256" key="2">
    <source>
        <dbReference type="ARBA" id="ARBA00021622"/>
    </source>
</evidence>
<dbReference type="OrthoDB" id="5244399at2"/>
<evidence type="ECO:0000256" key="1">
    <source>
        <dbReference type="ARBA" id="ARBA00010690"/>
    </source>
</evidence>
<keyword evidence="5" id="KW-0969">Cilium</keyword>
<comment type="function">
    <text evidence="4">Required for formation of the rod structure in the basal body of the flagellar apparatus. Together with FliI and FliH, may constitute the export apparatus of flagellin.</text>
</comment>
<keyword evidence="6" id="KW-1185">Reference proteome</keyword>
<keyword evidence="3" id="KW-0813">Transport</keyword>
<organism evidence="5 6">
    <name type="scientific">Sulfurivirga caldicuralii</name>
    <dbReference type="NCBI Taxonomy" id="364032"/>
    <lineage>
        <taxon>Bacteria</taxon>
        <taxon>Pseudomonadati</taxon>
        <taxon>Pseudomonadota</taxon>
        <taxon>Gammaproteobacteria</taxon>
        <taxon>Thiotrichales</taxon>
        <taxon>Piscirickettsiaceae</taxon>
        <taxon>Sulfurivirga</taxon>
    </lineage>
</organism>
<gene>
    <name evidence="5" type="ORF">SAMN05443662_0940</name>
</gene>
<evidence type="ECO:0000256" key="4">
    <source>
        <dbReference type="ARBA" id="ARBA00025078"/>
    </source>
</evidence>
<proteinExistence type="inferred from homology"/>
<keyword evidence="5" id="KW-0966">Cell projection</keyword>
<evidence type="ECO:0000256" key="3">
    <source>
        <dbReference type="ARBA" id="ARBA00023225"/>
    </source>
</evidence>